<name>A0ABX8WG38_9HYPH</name>
<keyword evidence="3" id="KW-0479">Metal-binding</keyword>
<keyword evidence="4 8" id="KW-0560">Oxidoreductase</keyword>
<dbReference type="InterPro" id="IPR012798">
    <property type="entry name" value="Cbl_synth_CobG-like"/>
</dbReference>
<organism evidence="8 9">
    <name type="scientific">Devosia salina</name>
    <dbReference type="NCBI Taxonomy" id="2860336"/>
    <lineage>
        <taxon>Bacteria</taxon>
        <taxon>Pseudomonadati</taxon>
        <taxon>Pseudomonadota</taxon>
        <taxon>Alphaproteobacteria</taxon>
        <taxon>Hyphomicrobiales</taxon>
        <taxon>Devosiaceae</taxon>
        <taxon>Devosia</taxon>
    </lineage>
</organism>
<evidence type="ECO:0000256" key="5">
    <source>
        <dbReference type="ARBA" id="ARBA00023004"/>
    </source>
</evidence>
<protein>
    <submittedName>
        <fullName evidence="8">Precorrin-3B synthase</fullName>
        <ecNumber evidence="8">1.14.13.83</ecNumber>
    </submittedName>
</protein>
<dbReference type="InterPro" id="IPR045854">
    <property type="entry name" value="NO2/SO3_Rdtase_4Fe4S_sf"/>
</dbReference>
<dbReference type="SUPFAM" id="SSF55124">
    <property type="entry name" value="Nitrite/Sulfite reductase N-terminal domain-like"/>
    <property type="match status" value="2"/>
</dbReference>
<dbReference type="InterPro" id="IPR006066">
    <property type="entry name" value="NO2/SO3_Rdtase_FeS/sirohaem_BS"/>
</dbReference>
<dbReference type="Gene3D" id="3.30.413.10">
    <property type="entry name" value="Sulfite Reductase Hemoprotein, domain 1"/>
    <property type="match status" value="2"/>
</dbReference>
<dbReference type="RefSeq" id="WP_220306282.1">
    <property type="nucleotide sequence ID" value="NZ_CP080590.1"/>
</dbReference>
<keyword evidence="5" id="KW-0408">Iron</keyword>
<keyword evidence="6" id="KW-0411">Iron-sulfur</keyword>
<evidence type="ECO:0000259" key="7">
    <source>
        <dbReference type="Pfam" id="PF03460"/>
    </source>
</evidence>
<dbReference type="Proteomes" id="UP000825799">
    <property type="component" value="Chromosome"/>
</dbReference>
<dbReference type="Pfam" id="PF03460">
    <property type="entry name" value="NIR_SIR_ferr"/>
    <property type="match status" value="1"/>
</dbReference>
<dbReference type="PANTHER" id="PTHR32439:SF9">
    <property type="entry name" value="BLR3264 PROTEIN"/>
    <property type="match status" value="1"/>
</dbReference>
<evidence type="ECO:0000256" key="3">
    <source>
        <dbReference type="ARBA" id="ARBA00022723"/>
    </source>
</evidence>
<dbReference type="GO" id="GO:0043818">
    <property type="term" value="F:precorrin-3B synthase activity"/>
    <property type="evidence" value="ECO:0007669"/>
    <property type="project" value="UniProtKB-EC"/>
</dbReference>
<dbReference type="PANTHER" id="PTHR32439">
    <property type="entry name" value="FERREDOXIN--NITRITE REDUCTASE, CHLOROPLASTIC"/>
    <property type="match status" value="1"/>
</dbReference>
<keyword evidence="2" id="KW-0349">Heme</keyword>
<dbReference type="NCBIfam" id="TIGR02435">
    <property type="entry name" value="CobG"/>
    <property type="match status" value="1"/>
</dbReference>
<dbReference type="EMBL" id="CP080590">
    <property type="protein sequence ID" value="QYO77828.1"/>
    <property type="molecule type" value="Genomic_DNA"/>
</dbReference>
<dbReference type="InterPro" id="IPR005117">
    <property type="entry name" value="NiRdtase/SiRdtase_haem-b_fer"/>
</dbReference>
<dbReference type="InterPro" id="IPR051329">
    <property type="entry name" value="NIR_SIR_4Fe-4S"/>
</dbReference>
<gene>
    <name evidence="8" type="primary">cobG</name>
    <name evidence="8" type="ORF">K1X15_04470</name>
</gene>
<evidence type="ECO:0000313" key="9">
    <source>
        <dbReference type="Proteomes" id="UP000825799"/>
    </source>
</evidence>
<feature type="domain" description="Nitrite/Sulfite reductase ferredoxin-like" evidence="7">
    <location>
        <begin position="25"/>
        <end position="89"/>
    </location>
</feature>
<evidence type="ECO:0000256" key="2">
    <source>
        <dbReference type="ARBA" id="ARBA00022617"/>
    </source>
</evidence>
<evidence type="ECO:0000256" key="6">
    <source>
        <dbReference type="ARBA" id="ARBA00023014"/>
    </source>
</evidence>
<dbReference type="Gene3D" id="3.90.480.10">
    <property type="entry name" value="Sulfite Reductase Hemoprotein,Domain 2"/>
    <property type="match status" value="1"/>
</dbReference>
<evidence type="ECO:0000313" key="8">
    <source>
        <dbReference type="EMBL" id="QYO77828.1"/>
    </source>
</evidence>
<evidence type="ECO:0000256" key="4">
    <source>
        <dbReference type="ARBA" id="ARBA00023002"/>
    </source>
</evidence>
<dbReference type="PROSITE" id="PS00365">
    <property type="entry name" value="NIR_SIR"/>
    <property type="match status" value="1"/>
</dbReference>
<evidence type="ECO:0000256" key="1">
    <source>
        <dbReference type="ARBA" id="ARBA00022485"/>
    </source>
</evidence>
<dbReference type="InterPro" id="IPR036136">
    <property type="entry name" value="Nit/Sulf_reduc_fer-like_dom_sf"/>
</dbReference>
<dbReference type="EC" id="1.14.13.83" evidence="8"/>
<keyword evidence="9" id="KW-1185">Reference proteome</keyword>
<proteinExistence type="predicted"/>
<sequence>MNTATAILGHQSGARRGACPTLAEPMQTGDGLLSRVRVENGLLAPQQLAELASLAQAHGNGIVEVTARGNLQVRGLRPETAGRFARDVAAVIKVETGLVVDTSPIAGLDPFELADARPLARRIRQEAAELSGQLGPKVSVVIDGGGQMSLAALKVDIRLLATGPGQWAVSLGGGKPQIMDGAGAVAAAMAVLGALSALGPEARAIDLFPASGAPAPDRLLHRDGMAASRFTLRTGHTLRVALPFGSARAADLIGLAHAAENAGVRIIRLAPDHTLLLDDAPEALIQHAATLGFITDPADPRRRVSACIGSRGCASGFIAAREMADRLATHVQPGQHLHVSGCSKGCAHPRRAEVTLVGRADGIGLVIDGRAGDTPLEILDEGAPIAALVPSRDRR</sequence>
<reference evidence="8 9" key="1">
    <citation type="submission" date="2021-08" db="EMBL/GenBank/DDBJ databases">
        <title>Devosia salina sp. nov., isolated from the South China Sea sediment.</title>
        <authorList>
            <person name="Zhou Z."/>
        </authorList>
    </citation>
    <scope>NUCLEOTIDE SEQUENCE [LARGE SCALE GENOMIC DNA]</scope>
    <source>
        <strain evidence="8 9">SCS-3</strain>
    </source>
</reference>
<dbReference type="SUPFAM" id="SSF56014">
    <property type="entry name" value="Nitrite and sulphite reductase 4Fe-4S domain-like"/>
    <property type="match status" value="2"/>
</dbReference>
<accession>A0ABX8WG38</accession>
<keyword evidence="1" id="KW-0004">4Fe-4S</keyword>